<sequence>MKNIMKSAVLYGKNDVRIQDYERPVPGKGEVLLKVEVCAVCGTDLRIIRNGHRTVKPPAIIGHEVC</sequence>
<dbReference type="AlphaFoldDB" id="A0A0F8YZJ0"/>
<feature type="domain" description="Alcohol dehydrogenase-like N-terminal" evidence="2">
    <location>
        <begin position="27"/>
        <end position="66"/>
    </location>
</feature>
<reference evidence="3" key="1">
    <citation type="journal article" date="2015" name="Nature">
        <title>Complex archaea that bridge the gap between prokaryotes and eukaryotes.</title>
        <authorList>
            <person name="Spang A."/>
            <person name="Saw J.H."/>
            <person name="Jorgensen S.L."/>
            <person name="Zaremba-Niedzwiedzka K."/>
            <person name="Martijn J."/>
            <person name="Lind A.E."/>
            <person name="van Eijk R."/>
            <person name="Schleper C."/>
            <person name="Guy L."/>
            <person name="Ettema T.J."/>
        </authorList>
    </citation>
    <scope>NUCLEOTIDE SEQUENCE</scope>
</reference>
<gene>
    <name evidence="3" type="ORF">LCGC14_2835080</name>
</gene>
<evidence type="ECO:0000313" key="3">
    <source>
        <dbReference type="EMBL" id="KKK79280.1"/>
    </source>
</evidence>
<dbReference type="InterPro" id="IPR011032">
    <property type="entry name" value="GroES-like_sf"/>
</dbReference>
<feature type="non-terminal residue" evidence="3">
    <location>
        <position position="66"/>
    </location>
</feature>
<dbReference type="InterPro" id="IPR013154">
    <property type="entry name" value="ADH-like_N"/>
</dbReference>
<evidence type="ECO:0000259" key="2">
    <source>
        <dbReference type="Pfam" id="PF08240"/>
    </source>
</evidence>
<keyword evidence="1" id="KW-0560">Oxidoreductase</keyword>
<dbReference type="InterPro" id="IPR050129">
    <property type="entry name" value="Zn_alcohol_dh"/>
</dbReference>
<dbReference type="PANTHER" id="PTHR43401">
    <property type="entry name" value="L-THREONINE 3-DEHYDROGENASE"/>
    <property type="match status" value="1"/>
</dbReference>
<dbReference type="Gene3D" id="3.90.180.10">
    <property type="entry name" value="Medium-chain alcohol dehydrogenases, catalytic domain"/>
    <property type="match status" value="1"/>
</dbReference>
<dbReference type="SUPFAM" id="SSF50129">
    <property type="entry name" value="GroES-like"/>
    <property type="match status" value="1"/>
</dbReference>
<name>A0A0F8YZJ0_9ZZZZ</name>
<evidence type="ECO:0000256" key="1">
    <source>
        <dbReference type="ARBA" id="ARBA00023002"/>
    </source>
</evidence>
<proteinExistence type="predicted"/>
<protein>
    <recommendedName>
        <fullName evidence="2">Alcohol dehydrogenase-like N-terminal domain-containing protein</fullName>
    </recommendedName>
</protein>
<dbReference type="PANTHER" id="PTHR43401:SF2">
    <property type="entry name" value="L-THREONINE 3-DEHYDROGENASE"/>
    <property type="match status" value="1"/>
</dbReference>
<dbReference type="Pfam" id="PF08240">
    <property type="entry name" value="ADH_N"/>
    <property type="match status" value="1"/>
</dbReference>
<dbReference type="GO" id="GO:0016491">
    <property type="term" value="F:oxidoreductase activity"/>
    <property type="evidence" value="ECO:0007669"/>
    <property type="project" value="UniProtKB-KW"/>
</dbReference>
<organism evidence="3">
    <name type="scientific">marine sediment metagenome</name>
    <dbReference type="NCBI Taxonomy" id="412755"/>
    <lineage>
        <taxon>unclassified sequences</taxon>
        <taxon>metagenomes</taxon>
        <taxon>ecological metagenomes</taxon>
    </lineage>
</organism>
<dbReference type="EMBL" id="LAZR01054102">
    <property type="protein sequence ID" value="KKK79280.1"/>
    <property type="molecule type" value="Genomic_DNA"/>
</dbReference>
<comment type="caution">
    <text evidence="3">The sequence shown here is derived from an EMBL/GenBank/DDBJ whole genome shotgun (WGS) entry which is preliminary data.</text>
</comment>
<accession>A0A0F8YZJ0</accession>